<keyword evidence="3" id="KW-1185">Reference proteome</keyword>
<dbReference type="SUPFAM" id="SSF48403">
    <property type="entry name" value="Ankyrin repeat"/>
    <property type="match status" value="1"/>
</dbReference>
<comment type="caution">
    <text evidence="2">The sequence shown here is derived from an EMBL/GenBank/DDBJ whole genome shotgun (WGS) entry which is preliminary data.</text>
</comment>
<dbReference type="PROSITE" id="PS50297">
    <property type="entry name" value="ANK_REP_REGION"/>
    <property type="match status" value="1"/>
</dbReference>
<sequence>MLFGRKDLLAELAHAGAHLDSRDAQGQTPMAIAAKQGNQDMLATLRELGAVH</sequence>
<dbReference type="PROSITE" id="PS50088">
    <property type="entry name" value="ANK_REPEAT"/>
    <property type="match status" value="1"/>
</dbReference>
<dbReference type="InterPro" id="IPR036770">
    <property type="entry name" value="Ankyrin_rpt-contain_sf"/>
</dbReference>
<evidence type="ECO:0000313" key="2">
    <source>
        <dbReference type="EMBL" id="RUL74533.1"/>
    </source>
</evidence>
<protein>
    <submittedName>
        <fullName evidence="2">Uncharacterized protein</fullName>
    </submittedName>
</protein>
<gene>
    <name evidence="2" type="ORF">EKH80_13720</name>
</gene>
<proteinExistence type="predicted"/>
<keyword evidence="1" id="KW-0040">ANK repeat</keyword>
<dbReference type="Proteomes" id="UP000274358">
    <property type="component" value="Unassembled WGS sequence"/>
</dbReference>
<dbReference type="AlphaFoldDB" id="A0A432M5B1"/>
<dbReference type="Pfam" id="PF13637">
    <property type="entry name" value="Ank_4"/>
    <property type="match status" value="1"/>
</dbReference>
<evidence type="ECO:0000313" key="3">
    <source>
        <dbReference type="Proteomes" id="UP000274358"/>
    </source>
</evidence>
<dbReference type="RefSeq" id="WP_126685333.1">
    <property type="nucleotide sequence ID" value="NZ_RYYV01000009.1"/>
</dbReference>
<name>A0A432M5B1_9GAMM</name>
<accession>A0A432M5B1</accession>
<evidence type="ECO:0000256" key="1">
    <source>
        <dbReference type="PROSITE-ProRule" id="PRU00023"/>
    </source>
</evidence>
<dbReference type="EMBL" id="RYYV01000009">
    <property type="protein sequence ID" value="RUL74533.1"/>
    <property type="molecule type" value="Genomic_DNA"/>
</dbReference>
<organism evidence="2 3">
    <name type="scientific">Dyella choica</name>
    <dbReference type="NCBI Taxonomy" id="1927959"/>
    <lineage>
        <taxon>Bacteria</taxon>
        <taxon>Pseudomonadati</taxon>
        <taxon>Pseudomonadota</taxon>
        <taxon>Gammaproteobacteria</taxon>
        <taxon>Lysobacterales</taxon>
        <taxon>Rhodanobacteraceae</taxon>
        <taxon>Dyella</taxon>
    </lineage>
</organism>
<dbReference type="InterPro" id="IPR002110">
    <property type="entry name" value="Ankyrin_rpt"/>
</dbReference>
<feature type="repeat" description="ANK" evidence="1">
    <location>
        <begin position="25"/>
        <end position="52"/>
    </location>
</feature>
<dbReference type="Gene3D" id="1.25.40.20">
    <property type="entry name" value="Ankyrin repeat-containing domain"/>
    <property type="match status" value="1"/>
</dbReference>
<reference evidence="2 3" key="1">
    <citation type="submission" date="2018-12" db="EMBL/GenBank/DDBJ databases">
        <title>Dyella dinghuensis sp. nov. DHOA06 and Dyella choica sp. nov. 4M-K27, isolated from forest soil.</title>
        <authorList>
            <person name="Qiu L.-H."/>
            <person name="Gao Z.-H."/>
        </authorList>
    </citation>
    <scope>NUCLEOTIDE SEQUENCE [LARGE SCALE GENOMIC DNA]</scope>
    <source>
        <strain evidence="2 3">4M-K27</strain>
    </source>
</reference>